<dbReference type="AlphaFoldDB" id="A0A1C3H2C5"/>
<sequence length="129" mass="15296">MFLVMKAKDLSHAIWFETDNPNTEEHAAELDNLEKYHPEPVALEIYELNGKKWHRYWLEQDAWELHQQEKHEEILHSAAENMPAPAIGADTWFSFLYDSLAQIRQTLEQIHVQQTMVLNMLKNVERPPF</sequence>
<dbReference type="EMBL" id="FKLO01000016">
    <property type="protein sequence ID" value="SAM57810.1"/>
    <property type="molecule type" value="Genomic_DNA"/>
</dbReference>
<evidence type="ECO:0000313" key="1">
    <source>
        <dbReference type="EMBL" id="SAM57810.1"/>
    </source>
</evidence>
<proteinExistence type="predicted"/>
<dbReference type="RefSeq" id="WP_079539200.1">
    <property type="nucleotide sequence ID" value="NZ_CP171111.1"/>
</dbReference>
<protein>
    <submittedName>
        <fullName evidence="1">Uncharacterized protein</fullName>
    </submittedName>
</protein>
<evidence type="ECO:0000313" key="2">
    <source>
        <dbReference type="Proteomes" id="UP000190837"/>
    </source>
</evidence>
<organism evidence="1 2">
    <name type="scientific">Cardiobacterium hominis</name>
    <dbReference type="NCBI Taxonomy" id="2718"/>
    <lineage>
        <taxon>Bacteria</taxon>
        <taxon>Pseudomonadati</taxon>
        <taxon>Pseudomonadota</taxon>
        <taxon>Gammaproteobacteria</taxon>
        <taxon>Cardiobacteriales</taxon>
        <taxon>Cardiobacteriaceae</taxon>
        <taxon>Cardiobacterium</taxon>
    </lineage>
</organism>
<dbReference type="Proteomes" id="UP000190837">
    <property type="component" value="Unassembled WGS sequence"/>
</dbReference>
<name>A0A1C3H2C5_9GAMM</name>
<reference evidence="2" key="1">
    <citation type="submission" date="2016-04" db="EMBL/GenBank/DDBJ databases">
        <authorList>
            <person name="Tagini F."/>
        </authorList>
    </citation>
    <scope>NUCLEOTIDE SEQUENCE [LARGE SCALE GENOMIC DNA]</scope>
    <source>
        <strain evidence="2">CHUV0807</strain>
    </source>
</reference>
<accession>A0A1C3H2C5</accession>
<gene>
    <name evidence="1" type="ORF">CHUV0807_0354</name>
</gene>